<dbReference type="SUPFAM" id="SSF46689">
    <property type="entry name" value="Homeodomain-like"/>
    <property type="match status" value="1"/>
</dbReference>
<proteinExistence type="predicted"/>
<reference evidence="1" key="1">
    <citation type="submission" date="2020-02" db="EMBL/GenBank/DDBJ databases">
        <authorList>
            <person name="Palmer J.M."/>
        </authorList>
    </citation>
    <scope>NUCLEOTIDE SEQUENCE</scope>
    <source>
        <strain evidence="1">EPUS1.4</strain>
        <tissue evidence="1">Thallus</tissue>
    </source>
</reference>
<sequence>MPQTYSDQEDRILQAISAWQDHPAQPISQIARDFDVPYWSLYRRLHSVPSKIDLGGHNKKLTLAAHTDPSIPPPIVGIN</sequence>
<dbReference type="EMBL" id="JAACFV010000134">
    <property type="protein sequence ID" value="KAF7504564.1"/>
    <property type="molecule type" value="Genomic_DNA"/>
</dbReference>
<dbReference type="AlphaFoldDB" id="A0A8H7DZ19"/>
<evidence type="ECO:0000313" key="1">
    <source>
        <dbReference type="EMBL" id="KAF7504564.1"/>
    </source>
</evidence>
<dbReference type="Proteomes" id="UP000606974">
    <property type="component" value="Unassembled WGS sequence"/>
</dbReference>
<evidence type="ECO:0008006" key="3">
    <source>
        <dbReference type="Google" id="ProtNLM"/>
    </source>
</evidence>
<comment type="caution">
    <text evidence="1">The sequence shown here is derived from an EMBL/GenBank/DDBJ whole genome shotgun (WGS) entry which is preliminary data.</text>
</comment>
<accession>A0A8H7DZ19</accession>
<gene>
    <name evidence="1" type="ORF">GJ744_002120</name>
</gene>
<keyword evidence="2" id="KW-1185">Reference proteome</keyword>
<name>A0A8H7DZ19_9EURO</name>
<evidence type="ECO:0000313" key="2">
    <source>
        <dbReference type="Proteomes" id="UP000606974"/>
    </source>
</evidence>
<organism evidence="1 2">
    <name type="scientific">Endocarpon pusillum</name>
    <dbReference type="NCBI Taxonomy" id="364733"/>
    <lineage>
        <taxon>Eukaryota</taxon>
        <taxon>Fungi</taxon>
        <taxon>Dikarya</taxon>
        <taxon>Ascomycota</taxon>
        <taxon>Pezizomycotina</taxon>
        <taxon>Eurotiomycetes</taxon>
        <taxon>Chaetothyriomycetidae</taxon>
        <taxon>Verrucariales</taxon>
        <taxon>Verrucariaceae</taxon>
        <taxon>Endocarpon</taxon>
    </lineage>
</organism>
<protein>
    <recommendedName>
        <fullName evidence="3">HTH psq-type domain-containing protein</fullName>
    </recommendedName>
</protein>
<dbReference type="InterPro" id="IPR009057">
    <property type="entry name" value="Homeodomain-like_sf"/>
</dbReference>